<organism evidence="4 5">
    <name type="scientific">Olea europaea subsp. europaea</name>
    <dbReference type="NCBI Taxonomy" id="158383"/>
    <lineage>
        <taxon>Eukaryota</taxon>
        <taxon>Viridiplantae</taxon>
        <taxon>Streptophyta</taxon>
        <taxon>Embryophyta</taxon>
        <taxon>Tracheophyta</taxon>
        <taxon>Spermatophyta</taxon>
        <taxon>Magnoliopsida</taxon>
        <taxon>eudicotyledons</taxon>
        <taxon>Gunneridae</taxon>
        <taxon>Pentapetalae</taxon>
        <taxon>asterids</taxon>
        <taxon>lamiids</taxon>
        <taxon>Lamiales</taxon>
        <taxon>Oleaceae</taxon>
        <taxon>Oleeae</taxon>
        <taxon>Olea</taxon>
    </lineage>
</organism>
<accession>A0A8S0T155</accession>
<comment type="caution">
    <text evidence="4">The sequence shown here is derived from an EMBL/GenBank/DDBJ whole genome shotgun (WGS) entry which is preliminary data.</text>
</comment>
<proteinExistence type="predicted"/>
<dbReference type="InterPro" id="IPR016140">
    <property type="entry name" value="Bifunc_inhib/LTP/seed_store"/>
</dbReference>
<keyword evidence="5" id="KW-1185">Reference proteome</keyword>
<keyword evidence="2" id="KW-1133">Transmembrane helix</keyword>
<reference evidence="4 5" key="1">
    <citation type="submission" date="2019-12" db="EMBL/GenBank/DDBJ databases">
        <authorList>
            <person name="Alioto T."/>
            <person name="Alioto T."/>
            <person name="Gomez Garrido J."/>
        </authorList>
    </citation>
    <scope>NUCLEOTIDE SEQUENCE [LARGE SCALE GENOMIC DNA]</scope>
</reference>
<dbReference type="OrthoDB" id="786778at2759"/>
<dbReference type="AlphaFoldDB" id="A0A8S0T155"/>
<sequence length="207" mass="22119">MNESSTLIIHIILIIIHIFLLRCGASVSTPPLPSPPVTCSDELVTFSPCLPYISAFPNNISEIPPPQCCDDVSITFASGSAVCLCYLVRRPGILGFPLNYTKLMSITSVCPEKRHGSKANFSLKFLCSESATLPPLNSVTGAGSPAPSLMGSAQDSSNASVAPRPSNELPIQHRNSTIPARISSATKRIPTPTFPVIIAFLVYNCLY</sequence>
<keyword evidence="2" id="KW-0472">Membrane</keyword>
<keyword evidence="2" id="KW-0812">Transmembrane</keyword>
<dbReference type="InterPro" id="IPR053353">
    <property type="entry name" value="Plant_LTP_GPI-anchored"/>
</dbReference>
<dbReference type="CDD" id="cd00010">
    <property type="entry name" value="AAI_LTSS"/>
    <property type="match status" value="1"/>
</dbReference>
<dbReference type="EMBL" id="CACTIH010005591">
    <property type="protein sequence ID" value="CAA2998377.1"/>
    <property type="molecule type" value="Genomic_DNA"/>
</dbReference>
<dbReference type="InterPro" id="IPR036312">
    <property type="entry name" value="Bifun_inhib/LTP/seed_sf"/>
</dbReference>
<feature type="domain" description="Bifunctional inhibitor/plant lipid transfer protein/seed storage helical" evidence="3">
    <location>
        <begin position="36"/>
        <end position="114"/>
    </location>
</feature>
<dbReference type="Pfam" id="PF14368">
    <property type="entry name" value="LTP_2"/>
    <property type="match status" value="1"/>
</dbReference>
<feature type="compositionally biased region" description="Polar residues" evidence="1">
    <location>
        <begin position="151"/>
        <end position="160"/>
    </location>
</feature>
<evidence type="ECO:0000256" key="2">
    <source>
        <dbReference type="SAM" id="Phobius"/>
    </source>
</evidence>
<dbReference type="SUPFAM" id="SSF47699">
    <property type="entry name" value="Bifunctional inhibitor/lipid-transfer protein/seed storage 2S albumin"/>
    <property type="match status" value="1"/>
</dbReference>
<feature type="transmembrane region" description="Helical" evidence="2">
    <location>
        <begin position="7"/>
        <end position="27"/>
    </location>
</feature>
<evidence type="ECO:0000256" key="1">
    <source>
        <dbReference type="SAM" id="MobiDB-lite"/>
    </source>
</evidence>
<dbReference type="Gramene" id="OE9A115220T1">
    <property type="protein sequence ID" value="OE9A115220C1"/>
    <property type="gene ID" value="OE9A115220"/>
</dbReference>
<gene>
    <name evidence="4" type="ORF">OLEA9_A115220</name>
</gene>
<evidence type="ECO:0000313" key="4">
    <source>
        <dbReference type="EMBL" id="CAA2998377.1"/>
    </source>
</evidence>
<dbReference type="PANTHER" id="PTHR35747:SF2">
    <property type="entry name" value="NON-SPECIFIC LIPID TRANSFER PROTEIN GPI-ANCHORED 25"/>
    <property type="match status" value="1"/>
</dbReference>
<evidence type="ECO:0000313" key="5">
    <source>
        <dbReference type="Proteomes" id="UP000594638"/>
    </source>
</evidence>
<name>A0A8S0T155_OLEEU</name>
<dbReference type="Proteomes" id="UP000594638">
    <property type="component" value="Unassembled WGS sequence"/>
</dbReference>
<protein>
    <recommendedName>
        <fullName evidence="3">Bifunctional inhibitor/plant lipid transfer protein/seed storage helical domain-containing protein</fullName>
    </recommendedName>
</protein>
<evidence type="ECO:0000259" key="3">
    <source>
        <dbReference type="Pfam" id="PF14368"/>
    </source>
</evidence>
<dbReference type="PANTHER" id="PTHR35747">
    <property type="entry name" value="BIFUNCTIONAL INHIBITOR/LIPID-TRANSFER PROTEIN/SEED STORAGE 2S ALBUMIN SUPERFAMILY PROTEIN"/>
    <property type="match status" value="1"/>
</dbReference>
<dbReference type="Gene3D" id="1.10.110.10">
    <property type="entry name" value="Plant lipid-transfer and hydrophobic proteins"/>
    <property type="match status" value="1"/>
</dbReference>
<feature type="region of interest" description="Disordered" evidence="1">
    <location>
        <begin position="143"/>
        <end position="173"/>
    </location>
</feature>